<dbReference type="Pfam" id="PF07833">
    <property type="entry name" value="Cu_amine_oxidN1"/>
    <property type="match status" value="1"/>
</dbReference>
<keyword evidence="1" id="KW-0732">Signal</keyword>
<dbReference type="STRING" id="1390249.BHU72_08885"/>
<evidence type="ECO:0000313" key="4">
    <source>
        <dbReference type="Proteomes" id="UP000095255"/>
    </source>
</evidence>
<dbReference type="InterPro" id="IPR036582">
    <property type="entry name" value="Mao_N_sf"/>
</dbReference>
<feature type="chain" id="PRO_5009180702" description="Copper amine oxidase-like N-terminal domain-containing protein" evidence="1">
    <location>
        <begin position="20"/>
        <end position="308"/>
    </location>
</feature>
<dbReference type="Proteomes" id="UP000095255">
    <property type="component" value="Unassembled WGS sequence"/>
</dbReference>
<feature type="domain" description="Copper amine oxidase-like N-terminal" evidence="2">
    <location>
        <begin position="34"/>
        <end position="140"/>
    </location>
</feature>
<proteinExistence type="predicted"/>
<dbReference type="InterPro" id="IPR012854">
    <property type="entry name" value="Cu_amine_oxidase-like_N"/>
</dbReference>
<evidence type="ECO:0000259" key="2">
    <source>
        <dbReference type="Pfam" id="PF07833"/>
    </source>
</evidence>
<sequence length="308" mass="35123">MRILLLTLIFLLTPSIAWSAKEDQSYNMANIRVVVNGSQVSFDQEPIIVNDRILVPIRAIAESLGTTVEWQEPYVIITKGEKKVTLTINSTTAYNENRQVFFMEQPPIIINGRTLVSLRFVAEALGASVTWDDNNKVVTIISDEDLAGLEQSIAGDNYYKLYDPIIGPSIGPAYEEAEQYVLEQRLLNHIKEIQYTYIRFNEFGSYNTMVIGNDEVDNEKAVWLVKDKYTDDITVTGSTILKDGISQEIVFSVLKNKEIDRESISKIYIAPYEKNQIYWFVIAEKGETKCYYCLDFYTGDIVIELSVK</sequence>
<feature type="signal peptide" evidence="1">
    <location>
        <begin position="1"/>
        <end position="19"/>
    </location>
</feature>
<reference evidence="3 4" key="1">
    <citation type="submission" date="2016-09" db="EMBL/GenBank/DDBJ databases">
        <title>Desulfuribacillus arsenicus sp. nov., an obligately anaerobic, dissimilatory arsenic- and antimonate-reducing bacterium isolated from anoxic sediments.</title>
        <authorList>
            <person name="Abin C.A."/>
            <person name="Hollibaugh J.T."/>
        </authorList>
    </citation>
    <scope>NUCLEOTIDE SEQUENCE [LARGE SCALE GENOMIC DNA]</scope>
    <source>
        <strain evidence="3 4">MLFW-2</strain>
    </source>
</reference>
<organism evidence="3 4">
    <name type="scientific">Desulfuribacillus stibiiarsenatis</name>
    <dbReference type="NCBI Taxonomy" id="1390249"/>
    <lineage>
        <taxon>Bacteria</taxon>
        <taxon>Bacillati</taxon>
        <taxon>Bacillota</taxon>
        <taxon>Desulfuribacillia</taxon>
        <taxon>Desulfuribacillales</taxon>
        <taxon>Desulfuribacillaceae</taxon>
        <taxon>Desulfuribacillus</taxon>
    </lineage>
</organism>
<dbReference type="EMBL" id="MJAT01000037">
    <property type="protein sequence ID" value="OEH84602.1"/>
    <property type="molecule type" value="Genomic_DNA"/>
</dbReference>
<dbReference type="Gene3D" id="3.30.457.10">
    <property type="entry name" value="Copper amine oxidase-like, N-terminal domain"/>
    <property type="match status" value="1"/>
</dbReference>
<keyword evidence="4" id="KW-1185">Reference proteome</keyword>
<comment type="caution">
    <text evidence="3">The sequence shown here is derived from an EMBL/GenBank/DDBJ whole genome shotgun (WGS) entry which is preliminary data.</text>
</comment>
<dbReference type="SUPFAM" id="SSF55383">
    <property type="entry name" value="Copper amine oxidase, domain N"/>
    <property type="match status" value="2"/>
</dbReference>
<gene>
    <name evidence="3" type="ORF">BHU72_08885</name>
</gene>
<accession>A0A1E5L3A4</accession>
<evidence type="ECO:0000256" key="1">
    <source>
        <dbReference type="SAM" id="SignalP"/>
    </source>
</evidence>
<evidence type="ECO:0000313" key="3">
    <source>
        <dbReference type="EMBL" id="OEH84602.1"/>
    </source>
</evidence>
<dbReference type="AlphaFoldDB" id="A0A1E5L3A4"/>
<protein>
    <recommendedName>
        <fullName evidence="2">Copper amine oxidase-like N-terminal domain-containing protein</fullName>
    </recommendedName>
</protein>
<name>A0A1E5L3A4_9FIRM</name>